<evidence type="ECO:0000313" key="2">
    <source>
        <dbReference type="Proteomes" id="UP000011096"/>
    </source>
</evidence>
<dbReference type="EMBL" id="ANPB02000011">
    <property type="protein sequence ID" value="KAF4474593.1"/>
    <property type="molecule type" value="Genomic_DNA"/>
</dbReference>
<accession>A0A7J6IFD3</accession>
<reference evidence="1 2" key="1">
    <citation type="submission" date="2012-08" db="EMBL/GenBank/DDBJ databases">
        <authorList>
            <person name="Gan P.H.P."/>
            <person name="Ikeda K."/>
            <person name="Irieda H."/>
            <person name="Narusaka M."/>
            <person name="O'Connell R.J."/>
            <person name="Narusaka Y."/>
            <person name="Takano Y."/>
            <person name="Kubo Y."/>
            <person name="Shirasu K."/>
        </authorList>
    </citation>
    <scope>NUCLEOTIDE SEQUENCE [LARGE SCALE GENOMIC DNA]</scope>
    <source>
        <strain evidence="1 2">Nara gc5</strain>
    </source>
</reference>
<dbReference type="GeneID" id="90980705"/>
<reference evidence="1 2" key="2">
    <citation type="submission" date="2020-04" db="EMBL/GenBank/DDBJ databases">
        <title>Genome sequencing and assembly of multiple isolates from the Colletotrichum gloeosporioides species complex.</title>
        <authorList>
            <person name="Gan P."/>
            <person name="Shirasu K."/>
        </authorList>
    </citation>
    <scope>NUCLEOTIDE SEQUENCE [LARGE SCALE GENOMIC DNA]</scope>
    <source>
        <strain evidence="1 2">Nara gc5</strain>
    </source>
</reference>
<dbReference type="AlphaFoldDB" id="A0A7J6IFD3"/>
<sequence>MALVCISGVYDFPGLVTFGGRIKDGPAKSSISISLTSTHPRSIDSKYLVCPADDELLPCLVSCLTFDDVINTLSIDIVEESEASKQRVRDIVGQVVLSPHCGLISNIETPSPKSSAEAPLKELTSLLKQEGISALPTDPARAADLWLSAVYIHKLPGTQRWLGTRRG</sequence>
<gene>
    <name evidence="1" type="ORF">CGGC5_v017128</name>
</gene>
<evidence type="ECO:0000313" key="1">
    <source>
        <dbReference type="EMBL" id="KAF4474593.1"/>
    </source>
</evidence>
<dbReference type="Proteomes" id="UP000011096">
    <property type="component" value="Unassembled WGS sequence"/>
</dbReference>
<protein>
    <submittedName>
        <fullName evidence="1">Uncharacterized protein</fullName>
    </submittedName>
</protein>
<organism evidence="1 2">
    <name type="scientific">Colletotrichum fructicola (strain Nara gc5)</name>
    <name type="common">Anthracnose fungus</name>
    <name type="synonym">Colletotrichum gloeosporioides (strain Nara gc5)</name>
    <dbReference type="NCBI Taxonomy" id="1213859"/>
    <lineage>
        <taxon>Eukaryota</taxon>
        <taxon>Fungi</taxon>
        <taxon>Dikarya</taxon>
        <taxon>Ascomycota</taxon>
        <taxon>Pezizomycotina</taxon>
        <taxon>Sordariomycetes</taxon>
        <taxon>Hypocreomycetidae</taxon>
        <taxon>Glomerellales</taxon>
        <taxon>Glomerellaceae</taxon>
        <taxon>Colletotrichum</taxon>
        <taxon>Colletotrichum gloeosporioides species complex</taxon>
    </lineage>
</organism>
<keyword evidence="2" id="KW-1185">Reference proteome</keyword>
<comment type="caution">
    <text evidence="1">The sequence shown here is derived from an EMBL/GenBank/DDBJ whole genome shotgun (WGS) entry which is preliminary data.</text>
</comment>
<dbReference type="OrthoDB" id="10434383at2759"/>
<dbReference type="InParanoid" id="A0A7J6IFD3"/>
<dbReference type="RefSeq" id="XP_066007083.1">
    <property type="nucleotide sequence ID" value="XM_066153777.1"/>
</dbReference>
<proteinExistence type="predicted"/>
<name>A0A7J6IFD3_COLFN</name>